<feature type="repeat" description="ANK" evidence="7">
    <location>
        <begin position="425"/>
        <end position="457"/>
    </location>
</feature>
<protein>
    <submittedName>
        <fullName evidence="12">Protein ACCELERATED CELL DEATH 6-like</fullName>
    </submittedName>
</protein>
<reference evidence="12" key="1">
    <citation type="submission" date="2025-08" db="UniProtKB">
        <authorList>
            <consortium name="RefSeq"/>
        </authorList>
    </citation>
    <scope>IDENTIFICATION</scope>
    <source>
        <tissue evidence="12">Leaf</tissue>
    </source>
</reference>
<feature type="transmembrane region" description="Helical" evidence="9">
    <location>
        <begin position="598"/>
        <end position="619"/>
    </location>
</feature>
<dbReference type="InterPro" id="IPR036770">
    <property type="entry name" value="Ankyrin_rpt-contain_sf"/>
</dbReference>
<dbReference type="PROSITE" id="PS50088">
    <property type="entry name" value="ANK_REPEAT"/>
    <property type="match status" value="3"/>
</dbReference>
<feature type="repeat" description="ANK" evidence="7">
    <location>
        <begin position="249"/>
        <end position="281"/>
    </location>
</feature>
<evidence type="ECO:0000256" key="6">
    <source>
        <dbReference type="ARBA" id="ARBA00023136"/>
    </source>
</evidence>
<name>A0ABM3HMT6_9MYRT</name>
<feature type="transmembrane region" description="Helical" evidence="9">
    <location>
        <begin position="639"/>
        <end position="661"/>
    </location>
</feature>
<evidence type="ECO:0000256" key="8">
    <source>
        <dbReference type="SAM" id="MobiDB-lite"/>
    </source>
</evidence>
<dbReference type="PANTHER" id="PTHR24186:SF50">
    <property type="entry name" value="ANKYRIN REPEAT-CONTAINING PROTEIN ITN1-LIKE ISOFORM X1"/>
    <property type="match status" value="1"/>
</dbReference>
<keyword evidence="5 7" id="KW-0040">ANK repeat</keyword>
<evidence type="ECO:0000256" key="9">
    <source>
        <dbReference type="SAM" id="Phobius"/>
    </source>
</evidence>
<dbReference type="RefSeq" id="XP_048137915.1">
    <property type="nucleotide sequence ID" value="XM_048281958.1"/>
</dbReference>
<evidence type="ECO:0000313" key="11">
    <source>
        <dbReference type="Proteomes" id="UP000827889"/>
    </source>
</evidence>
<feature type="repeat" description="ANK" evidence="7">
    <location>
        <begin position="491"/>
        <end position="524"/>
    </location>
</feature>
<keyword evidence="6 9" id="KW-0472">Membrane</keyword>
<evidence type="ECO:0000313" key="12">
    <source>
        <dbReference type="RefSeq" id="XP_048137915.1"/>
    </source>
</evidence>
<sequence length="804" mass="89771">MILDKEDEDLDLAGWFNNLTIAAVLEETIEVDGAFVEEPNIARELPKLSVDATFDDPLEGMVSEGKWEEGDIADFGVYDLDEFTPDYEEIRQDFEQHEMFKPLTGEETISINLGDDENPKEIKIGANLSPEMSECPIKLLKDYQDIFAWQRTGSVTGTQSKKGIMYEDFSNNKFRTLKLADTIINAGVEEFISAFESLANLTDSLFIFNILEQWDASVLHLAAIVGKDDILRLVLDFVPDHLIAVQNSLGNTPLHVAAMGKRSRAVALLIRRMRDLPKVEDKNRILRMKNTRGNTALHEAVLNGNVNGTRHLLNEDLETVYWMNKTHTSPLYLAIQSEEPEIHKLLFSLRLEPSRIQGLPPIHGAILDNRFDLAAMILKENMELFAMTDSRGGNVFHLAAYLYRTKAFQFLEPRTEHLARQWDMNGDPPIHIASKMGYVELIEKLLPVSPHSNLQGQNLLHIAAKYGRASAVRYMLRHPILRKEIHLADHAGNTPLHLAAMYSQPAALIPLVLDEGIGSKYMNHECLTAFDIALDRFRREPTLRKRLTLMVLSSSTIGKSQDLNGTFLLVRPEARDEAFSIFASRKKKLNRDHVKDMINTRLLVATLVATVTFAAGFAVPGGFSGSGMATMLDKRLFQAFAICNTVAMFCSMLVVINLIYAQQNDVEVAIAANRNSVLPLSVALPAMSIAFLTGVTLIVGKLPWLANTIFYLGIVFLLLVSGATLLEYPPLLQTRYRPIRRAIFWLVRTYIHLWGVQTYLLDDSEDDRTTGGISTSGSRDGDGDLGTGDSATAKCGDAPHPPSH</sequence>
<evidence type="ECO:0000259" key="10">
    <source>
        <dbReference type="Pfam" id="PF13962"/>
    </source>
</evidence>
<evidence type="ECO:0000256" key="5">
    <source>
        <dbReference type="ARBA" id="ARBA00023043"/>
    </source>
</evidence>
<evidence type="ECO:0000256" key="3">
    <source>
        <dbReference type="ARBA" id="ARBA00022737"/>
    </source>
</evidence>
<proteinExistence type="predicted"/>
<dbReference type="Proteomes" id="UP000827889">
    <property type="component" value="Chromosome 7"/>
</dbReference>
<feature type="transmembrane region" description="Helical" evidence="9">
    <location>
        <begin position="708"/>
        <end position="728"/>
    </location>
</feature>
<keyword evidence="11" id="KW-1185">Reference proteome</keyword>
<dbReference type="PROSITE" id="PS50297">
    <property type="entry name" value="ANK_REP_REGION"/>
    <property type="match status" value="2"/>
</dbReference>
<feature type="domain" description="PGG" evidence="10">
    <location>
        <begin position="593"/>
        <end position="697"/>
    </location>
</feature>
<dbReference type="SMART" id="SM00248">
    <property type="entry name" value="ANK"/>
    <property type="match status" value="8"/>
</dbReference>
<evidence type="ECO:0000256" key="7">
    <source>
        <dbReference type="PROSITE-ProRule" id="PRU00023"/>
    </source>
</evidence>
<keyword evidence="2 9" id="KW-0812">Transmembrane</keyword>
<dbReference type="GeneID" id="115750824"/>
<dbReference type="PANTHER" id="PTHR24186">
    <property type="entry name" value="PROTEIN PHOSPHATASE 1 REGULATORY SUBUNIT"/>
    <property type="match status" value="1"/>
</dbReference>
<keyword evidence="4 9" id="KW-1133">Transmembrane helix</keyword>
<evidence type="ECO:0000256" key="4">
    <source>
        <dbReference type="ARBA" id="ARBA00022989"/>
    </source>
</evidence>
<feature type="transmembrane region" description="Helical" evidence="9">
    <location>
        <begin position="682"/>
        <end position="702"/>
    </location>
</feature>
<comment type="subcellular location">
    <subcellularLocation>
        <location evidence="1">Membrane</location>
        <topology evidence="1">Multi-pass membrane protein</topology>
    </subcellularLocation>
</comment>
<dbReference type="InterPro" id="IPR002110">
    <property type="entry name" value="Ankyrin_rpt"/>
</dbReference>
<evidence type="ECO:0000256" key="1">
    <source>
        <dbReference type="ARBA" id="ARBA00004141"/>
    </source>
</evidence>
<dbReference type="Pfam" id="PF13962">
    <property type="entry name" value="PGG"/>
    <property type="match status" value="1"/>
</dbReference>
<dbReference type="InterPro" id="IPR026961">
    <property type="entry name" value="PGG_dom"/>
</dbReference>
<dbReference type="Pfam" id="PF00023">
    <property type="entry name" value="Ank"/>
    <property type="match status" value="1"/>
</dbReference>
<feature type="region of interest" description="Disordered" evidence="8">
    <location>
        <begin position="769"/>
        <end position="804"/>
    </location>
</feature>
<evidence type="ECO:0000256" key="2">
    <source>
        <dbReference type="ARBA" id="ARBA00022692"/>
    </source>
</evidence>
<gene>
    <name evidence="12" type="primary">LOC115750824</name>
</gene>
<dbReference type="Pfam" id="PF12796">
    <property type="entry name" value="Ank_2"/>
    <property type="match status" value="2"/>
</dbReference>
<accession>A0ABM3HMT6</accession>
<dbReference type="SUPFAM" id="SSF48403">
    <property type="entry name" value="Ankyrin repeat"/>
    <property type="match status" value="2"/>
</dbReference>
<dbReference type="Gene3D" id="1.25.40.20">
    <property type="entry name" value="Ankyrin repeat-containing domain"/>
    <property type="match status" value="1"/>
</dbReference>
<organism evidence="11 12">
    <name type="scientific">Rhodamnia argentea</name>
    <dbReference type="NCBI Taxonomy" id="178133"/>
    <lineage>
        <taxon>Eukaryota</taxon>
        <taxon>Viridiplantae</taxon>
        <taxon>Streptophyta</taxon>
        <taxon>Embryophyta</taxon>
        <taxon>Tracheophyta</taxon>
        <taxon>Spermatophyta</taxon>
        <taxon>Magnoliopsida</taxon>
        <taxon>eudicotyledons</taxon>
        <taxon>Gunneridae</taxon>
        <taxon>Pentapetalae</taxon>
        <taxon>rosids</taxon>
        <taxon>malvids</taxon>
        <taxon>Myrtales</taxon>
        <taxon>Myrtaceae</taxon>
        <taxon>Myrtoideae</taxon>
        <taxon>Myrteae</taxon>
        <taxon>Australasian group</taxon>
        <taxon>Rhodamnia</taxon>
    </lineage>
</organism>
<keyword evidence="3" id="KW-0677">Repeat</keyword>